<protein>
    <recommendedName>
        <fullName evidence="3">CHK kinase-like domain-containing protein</fullName>
    </recommendedName>
</protein>
<dbReference type="PANTHER" id="PTHR11012">
    <property type="entry name" value="PROTEIN KINASE-LIKE DOMAIN-CONTAINING"/>
    <property type="match status" value="1"/>
</dbReference>
<evidence type="ECO:0000313" key="2">
    <source>
        <dbReference type="Proteomes" id="UP000708208"/>
    </source>
</evidence>
<dbReference type="Pfam" id="PF02958">
    <property type="entry name" value="EcKL"/>
    <property type="match status" value="1"/>
</dbReference>
<dbReference type="Proteomes" id="UP000708208">
    <property type="component" value="Unassembled WGS sequence"/>
</dbReference>
<dbReference type="PANTHER" id="PTHR11012:SF30">
    <property type="entry name" value="PROTEIN KINASE-LIKE DOMAIN-CONTAINING"/>
    <property type="match status" value="1"/>
</dbReference>
<dbReference type="InterPro" id="IPR004119">
    <property type="entry name" value="EcKL"/>
</dbReference>
<name>A0A8J2K7M9_9HEXA</name>
<comment type="caution">
    <text evidence="1">The sequence shown here is derived from an EMBL/GenBank/DDBJ whole genome shotgun (WGS) entry which is preliminary data.</text>
</comment>
<reference evidence="1" key="1">
    <citation type="submission" date="2021-06" db="EMBL/GenBank/DDBJ databases">
        <authorList>
            <person name="Hodson N. C."/>
            <person name="Mongue J. A."/>
            <person name="Jaron S. K."/>
        </authorList>
    </citation>
    <scope>NUCLEOTIDE SEQUENCE</scope>
</reference>
<dbReference type="OrthoDB" id="8250698at2759"/>
<proteinExistence type="predicted"/>
<accession>A0A8J2K7M9</accession>
<evidence type="ECO:0000313" key="1">
    <source>
        <dbReference type="EMBL" id="CAG7734310.1"/>
    </source>
</evidence>
<evidence type="ECO:0008006" key="3">
    <source>
        <dbReference type="Google" id="ProtNLM"/>
    </source>
</evidence>
<dbReference type="AlphaFoldDB" id="A0A8J2K7M9"/>
<gene>
    <name evidence="1" type="ORF">AFUS01_LOCUS22707</name>
</gene>
<dbReference type="EMBL" id="CAJVCH010266656">
    <property type="protein sequence ID" value="CAG7734310.1"/>
    <property type="molecule type" value="Genomic_DNA"/>
</dbReference>
<keyword evidence="2" id="KW-1185">Reference proteome</keyword>
<sequence>MSSNFESPEGQVVISKEFVEEFLQKKITYLKVSKGSNPGDNFTSILFAIEVKVCGESEPLHLLLKTYPALQSRQKFLNETNLFLKEIKVYKEFLPDLIEFQRRELGHKVITPAVPPFVAGKAIDFSKELDVGKLLSPLDNYLVMVDIRKTWGFQMVEKQIGLDYSHTRLAVAELAKLHALSWAMKEKQNLSSLLTKYPYLVEMCFSRINSSIDNLVVANLKSVEKIAESTFQPGSRALRGIEKLKNTGPLEVLLWFLSPDGVVQEEMIRSYLAGTSIDHKEDDD</sequence>
<feature type="non-terminal residue" evidence="1">
    <location>
        <position position="1"/>
    </location>
</feature>
<organism evidence="1 2">
    <name type="scientific">Allacma fusca</name>
    <dbReference type="NCBI Taxonomy" id="39272"/>
    <lineage>
        <taxon>Eukaryota</taxon>
        <taxon>Metazoa</taxon>
        <taxon>Ecdysozoa</taxon>
        <taxon>Arthropoda</taxon>
        <taxon>Hexapoda</taxon>
        <taxon>Collembola</taxon>
        <taxon>Symphypleona</taxon>
        <taxon>Sminthuridae</taxon>
        <taxon>Allacma</taxon>
    </lineage>
</organism>